<organism evidence="1 2">
    <name type="scientific">Mucuna pruriens</name>
    <name type="common">Velvet bean</name>
    <name type="synonym">Dolichos pruriens</name>
    <dbReference type="NCBI Taxonomy" id="157652"/>
    <lineage>
        <taxon>Eukaryota</taxon>
        <taxon>Viridiplantae</taxon>
        <taxon>Streptophyta</taxon>
        <taxon>Embryophyta</taxon>
        <taxon>Tracheophyta</taxon>
        <taxon>Spermatophyta</taxon>
        <taxon>Magnoliopsida</taxon>
        <taxon>eudicotyledons</taxon>
        <taxon>Gunneridae</taxon>
        <taxon>Pentapetalae</taxon>
        <taxon>rosids</taxon>
        <taxon>fabids</taxon>
        <taxon>Fabales</taxon>
        <taxon>Fabaceae</taxon>
        <taxon>Papilionoideae</taxon>
        <taxon>50 kb inversion clade</taxon>
        <taxon>NPAAA clade</taxon>
        <taxon>indigoferoid/millettioid clade</taxon>
        <taxon>Phaseoleae</taxon>
        <taxon>Mucuna</taxon>
    </lineage>
</organism>
<name>A0A371H0M9_MUCPR</name>
<dbReference type="Proteomes" id="UP000257109">
    <property type="component" value="Unassembled WGS sequence"/>
</dbReference>
<evidence type="ECO:0000313" key="1">
    <source>
        <dbReference type="EMBL" id="RDX96345.1"/>
    </source>
</evidence>
<comment type="caution">
    <text evidence="1">The sequence shown here is derived from an EMBL/GenBank/DDBJ whole genome shotgun (WGS) entry which is preliminary data.</text>
</comment>
<proteinExistence type="predicted"/>
<dbReference type="EMBL" id="QJKJ01003907">
    <property type="protein sequence ID" value="RDX96345.1"/>
    <property type="molecule type" value="Genomic_DNA"/>
</dbReference>
<evidence type="ECO:0008006" key="3">
    <source>
        <dbReference type="Google" id="ProtNLM"/>
    </source>
</evidence>
<reference evidence="1" key="1">
    <citation type="submission" date="2018-05" db="EMBL/GenBank/DDBJ databases">
        <title>Draft genome of Mucuna pruriens seed.</title>
        <authorList>
            <person name="Nnadi N.E."/>
            <person name="Vos R."/>
            <person name="Hasami M.H."/>
            <person name="Devisetty U.K."/>
            <person name="Aguiy J.C."/>
        </authorList>
    </citation>
    <scope>NUCLEOTIDE SEQUENCE [LARGE SCALE GENOMIC DNA]</scope>
    <source>
        <strain evidence="1">JCA_2017</strain>
    </source>
</reference>
<evidence type="ECO:0000313" key="2">
    <source>
        <dbReference type="Proteomes" id="UP000257109"/>
    </source>
</evidence>
<protein>
    <recommendedName>
        <fullName evidence="3">Reverse transcriptase Ty1/copia-type domain-containing protein</fullName>
    </recommendedName>
</protein>
<keyword evidence="2" id="KW-1185">Reference proteome</keyword>
<sequence length="119" mass="14204">MLRDIQFVLSSKALIKKKALIIMTQLANSDLELHKMEVKNVFINSIIDETIYMSMVCKLKNFIYALEQVFCQWYYKFHQVITFYGFEANWIDDCIYQKFCDGFEANWIDDCIYQKFCGS</sequence>
<accession>A0A371H0M9</accession>
<dbReference type="OrthoDB" id="1436818at2759"/>
<feature type="non-terminal residue" evidence="1">
    <location>
        <position position="1"/>
    </location>
</feature>
<dbReference type="AlphaFoldDB" id="A0A371H0M9"/>
<gene>
    <name evidence="1" type="ORF">CR513_21017</name>
</gene>